<sequence length="69" mass="7594">MSLVEIKPFLRVPGYSIVFGVNVLHEDHDMKVPLRIIEHLAGLKALDAPEAMFSDFDGLGCQVKDAGIE</sequence>
<accession>A0AAW0RDY3</accession>
<dbReference type="AlphaFoldDB" id="A0AAW0RDY3"/>
<comment type="caution">
    <text evidence="1">The sequence shown here is derived from an EMBL/GenBank/DDBJ whole genome shotgun (WGS) entry which is preliminary data.</text>
</comment>
<dbReference type="EMBL" id="JAQQWP010000001">
    <property type="protein sequence ID" value="KAK8133142.1"/>
    <property type="molecule type" value="Genomic_DNA"/>
</dbReference>
<protein>
    <submittedName>
        <fullName evidence="1">Uncharacterized protein</fullName>
    </submittedName>
</protein>
<dbReference type="Proteomes" id="UP001392437">
    <property type="component" value="Unassembled WGS sequence"/>
</dbReference>
<gene>
    <name evidence="1" type="ORF">PG999_001315</name>
</gene>
<proteinExistence type="predicted"/>
<evidence type="ECO:0000313" key="2">
    <source>
        <dbReference type="Proteomes" id="UP001392437"/>
    </source>
</evidence>
<name>A0AAW0RDY3_9PEZI</name>
<evidence type="ECO:0000313" key="1">
    <source>
        <dbReference type="EMBL" id="KAK8133142.1"/>
    </source>
</evidence>
<reference evidence="1 2" key="1">
    <citation type="submission" date="2023-01" db="EMBL/GenBank/DDBJ databases">
        <title>Analysis of 21 Apiospora genomes using comparative genomics revels a genus with tremendous synthesis potential of carbohydrate active enzymes and secondary metabolites.</title>
        <authorList>
            <person name="Sorensen T."/>
        </authorList>
    </citation>
    <scope>NUCLEOTIDE SEQUENCE [LARGE SCALE GENOMIC DNA]</scope>
    <source>
        <strain evidence="1 2">CBS 117206</strain>
    </source>
</reference>
<keyword evidence="2" id="KW-1185">Reference proteome</keyword>
<organism evidence="1 2">
    <name type="scientific">Apiospora kogelbergensis</name>
    <dbReference type="NCBI Taxonomy" id="1337665"/>
    <lineage>
        <taxon>Eukaryota</taxon>
        <taxon>Fungi</taxon>
        <taxon>Dikarya</taxon>
        <taxon>Ascomycota</taxon>
        <taxon>Pezizomycotina</taxon>
        <taxon>Sordariomycetes</taxon>
        <taxon>Xylariomycetidae</taxon>
        <taxon>Amphisphaeriales</taxon>
        <taxon>Apiosporaceae</taxon>
        <taxon>Apiospora</taxon>
    </lineage>
</organism>